<dbReference type="PROSITE" id="PS50126">
    <property type="entry name" value="S1"/>
    <property type="match status" value="1"/>
</dbReference>
<protein>
    <submittedName>
        <fullName evidence="2">S1 RNA binding family protein</fullName>
    </submittedName>
</protein>
<dbReference type="RefSeq" id="WP_142188754.1">
    <property type="nucleotide sequence ID" value="NZ_VHIF01000001.1"/>
</dbReference>
<dbReference type="EMBL" id="VHIF01000001">
    <property type="protein sequence ID" value="TQO36592.1"/>
    <property type="molecule type" value="Genomic_DNA"/>
</dbReference>
<dbReference type="Gene3D" id="2.40.50.140">
    <property type="entry name" value="Nucleic acid-binding proteins"/>
    <property type="match status" value="1"/>
</dbReference>
<sequence>MNKRELQIEAKRLIDISTEDAMNICKKMWVDFPQNSQDQFNLYDAQLTLKATQNNKNVDFNFVCEVVKCFNENEKIKTDFGWFIFNNYLKAASTADFIQNENVIIKLFDFVLQQNLSSNDSNICPYTIGCIGLAKAHSKNLFNANRIENLLSLLNVDFLSRKSSAYTNSEGKEVKQPSDYETYYALRTKALLKLESFTLCINHSEVALKSISEFHYNNDLWFKMRIAICREHLGEFEISERLFQELLSTRAGSDKWFLYRDIAELYFEQENFVNAWKYAVDAAFYGNEPHYMINLYVLQARILVKLDRPNDGEILARLIAAVLKEQGWNNKEAYNRILKFYKIDMLELKSVNSVFSEAKKFWVLERYKGKKEVIGVIVFIHRNGKLGKIRMSDNSVYNFHKRDFDKSQRNLNVLKDAKVSFVKMTSFNGDTIAENIKVLEKINPDVSTNELEGKQFIGSIKNITDFGVFVKLDGHKDGLLHKNSLPRTMQETFKERFNIGEKVRVKIFKVTEKGLQLKLEE</sequence>
<dbReference type="SUPFAM" id="SSF48452">
    <property type="entry name" value="TPR-like"/>
    <property type="match status" value="1"/>
</dbReference>
<name>A0ABY3A7A9_9FLAO</name>
<dbReference type="InterPro" id="IPR012340">
    <property type="entry name" value="NA-bd_OB-fold"/>
</dbReference>
<evidence type="ECO:0000313" key="3">
    <source>
        <dbReference type="Proteomes" id="UP000315363"/>
    </source>
</evidence>
<proteinExistence type="predicted"/>
<evidence type="ECO:0000313" key="2">
    <source>
        <dbReference type="EMBL" id="TQO36592.1"/>
    </source>
</evidence>
<comment type="caution">
    <text evidence="2">The sequence shown here is derived from an EMBL/GenBank/DDBJ whole genome shotgun (WGS) entry which is preliminary data.</text>
</comment>
<evidence type="ECO:0000259" key="1">
    <source>
        <dbReference type="PROSITE" id="PS50126"/>
    </source>
</evidence>
<keyword evidence="3" id="KW-1185">Reference proteome</keyword>
<dbReference type="InterPro" id="IPR003029">
    <property type="entry name" value="S1_domain"/>
</dbReference>
<gene>
    <name evidence="2" type="ORF">GQ41_1170</name>
</gene>
<dbReference type="Proteomes" id="UP000315363">
    <property type="component" value="Unassembled WGS sequence"/>
</dbReference>
<dbReference type="Pfam" id="PF00575">
    <property type="entry name" value="S1"/>
    <property type="match status" value="1"/>
</dbReference>
<dbReference type="InterPro" id="IPR011990">
    <property type="entry name" value="TPR-like_helical_dom_sf"/>
</dbReference>
<dbReference type="SUPFAM" id="SSF50249">
    <property type="entry name" value="Nucleic acid-binding proteins"/>
    <property type="match status" value="1"/>
</dbReference>
<accession>A0ABY3A7A9</accession>
<organism evidence="2 3">
    <name type="scientific">Arenibacter algicola</name>
    <dbReference type="NCBI Taxonomy" id="616991"/>
    <lineage>
        <taxon>Bacteria</taxon>
        <taxon>Pseudomonadati</taxon>
        <taxon>Bacteroidota</taxon>
        <taxon>Flavobacteriia</taxon>
        <taxon>Flavobacteriales</taxon>
        <taxon>Flavobacteriaceae</taxon>
        <taxon>Arenibacter</taxon>
    </lineage>
</organism>
<dbReference type="SMART" id="SM00316">
    <property type="entry name" value="S1"/>
    <property type="match status" value="1"/>
</dbReference>
<reference evidence="2 3" key="1">
    <citation type="submission" date="2019-06" db="EMBL/GenBank/DDBJ databases">
        <title>A large-scale integrated study on North Sea by COGITO (Coastal Microbe Genomic &amp; Taxonomic Observatory).</title>
        <authorList>
            <person name="Teeling H."/>
        </authorList>
    </citation>
    <scope>NUCLEOTIDE SEQUENCE [LARGE SCALE GENOMIC DNA]</scope>
    <source>
        <strain evidence="2 3">MAR_2009_79</strain>
    </source>
</reference>
<feature type="domain" description="S1 motif" evidence="1">
    <location>
        <begin position="453"/>
        <end position="521"/>
    </location>
</feature>